<protein>
    <submittedName>
        <fullName evidence="1">Uncharacterized protein</fullName>
    </submittedName>
</protein>
<evidence type="ECO:0000313" key="1">
    <source>
        <dbReference type="EMBL" id="ERJ96190.1"/>
    </source>
</evidence>
<name>U2KVT7_9FIRM</name>
<keyword evidence="2" id="KW-1185">Reference proteome</keyword>
<dbReference type="STRING" id="411473.RUMCAL_01445"/>
<dbReference type="PATRIC" id="fig|411473.3.peg.1167"/>
<dbReference type="HOGENOM" id="CLU_1004323_0_0_9"/>
<reference evidence="1 2" key="1">
    <citation type="submission" date="2013-07" db="EMBL/GenBank/DDBJ databases">
        <authorList>
            <person name="Weinstock G."/>
            <person name="Sodergren E."/>
            <person name="Wylie T."/>
            <person name="Fulton L."/>
            <person name="Fulton R."/>
            <person name="Fronick C."/>
            <person name="O'Laughlin M."/>
            <person name="Godfrey J."/>
            <person name="Miner T."/>
            <person name="Herter B."/>
            <person name="Appelbaum E."/>
            <person name="Cordes M."/>
            <person name="Lek S."/>
            <person name="Wollam A."/>
            <person name="Pepin K.H."/>
            <person name="Palsikar V.B."/>
            <person name="Mitreva M."/>
            <person name="Wilson R.K."/>
        </authorList>
    </citation>
    <scope>NUCLEOTIDE SEQUENCE [LARGE SCALE GENOMIC DNA]</scope>
    <source>
        <strain evidence="1 2">ATCC 27760</strain>
    </source>
</reference>
<accession>U2KVT7</accession>
<dbReference type="Proteomes" id="UP000016662">
    <property type="component" value="Unassembled WGS sequence"/>
</dbReference>
<dbReference type="AlphaFoldDB" id="U2KVT7"/>
<organism evidence="1 2">
    <name type="scientific">Ruminococcus callidus ATCC 27760</name>
    <dbReference type="NCBI Taxonomy" id="411473"/>
    <lineage>
        <taxon>Bacteria</taxon>
        <taxon>Bacillati</taxon>
        <taxon>Bacillota</taxon>
        <taxon>Clostridia</taxon>
        <taxon>Eubacteriales</taxon>
        <taxon>Oscillospiraceae</taxon>
        <taxon>Ruminococcus</taxon>
    </lineage>
</organism>
<proteinExistence type="predicted"/>
<gene>
    <name evidence="1" type="ORF">RUMCAL_01445</name>
</gene>
<evidence type="ECO:0000313" key="2">
    <source>
        <dbReference type="Proteomes" id="UP000016662"/>
    </source>
</evidence>
<sequence length="277" mass="33060">MWFSQHLSENNSFLQTENSKCYTDTAVAKALQPITKREEFSMSQKKRKPNEFTIGYKAMVTDYLLYEDCCDYHLKLILAVWDGVTVQEEVKYFSYLTTWGSSQFRDLCVDFGLLACAESVYCDLNRLLGAYCIVQYYPKKRQIPEDKIDEVMPVVSNCDRENDWDHLQFAEPFARIAVAEEKAESTIQLAKYVDDIEETYRFCVNHLWLHPNIRCIYRKNMPELPIPRHPEHDKKWISMRKRDFPEHNLYVPVKEYDLRMEHDAESYYVKEPLRRNR</sequence>
<dbReference type="EMBL" id="AWVF01000176">
    <property type="protein sequence ID" value="ERJ96190.1"/>
    <property type="molecule type" value="Genomic_DNA"/>
</dbReference>
<comment type="caution">
    <text evidence="1">The sequence shown here is derived from an EMBL/GenBank/DDBJ whole genome shotgun (WGS) entry which is preliminary data.</text>
</comment>